<keyword evidence="3 8" id="KW-0812">Transmembrane</keyword>
<keyword evidence="2" id="KW-1003">Cell membrane</keyword>
<gene>
    <name evidence="11" type="ORF">GCM10023187_24990</name>
</gene>
<dbReference type="PANTHER" id="PTHR32309:SF13">
    <property type="entry name" value="FERRIC ENTEROBACTIN TRANSPORT PROTEIN FEPE"/>
    <property type="match status" value="1"/>
</dbReference>
<dbReference type="InterPro" id="IPR005702">
    <property type="entry name" value="Wzc-like_C"/>
</dbReference>
<accession>A0ABP8KFG4</accession>
<dbReference type="EMBL" id="BAABHB010000004">
    <property type="protein sequence ID" value="GAA4406008.1"/>
    <property type="molecule type" value="Genomic_DNA"/>
</dbReference>
<dbReference type="InterPro" id="IPR032807">
    <property type="entry name" value="GNVR"/>
</dbReference>
<sequence>MDTSPAPNFGNEATKEYYKFLLTRYYKNWYWFVISVALGLTISYIYLQLKNPIYQIQASVLVKDDQTTTDKQNILEELNMFSPRKVVENEIEIFRSKSLAGKVVSDLGLDIKYIIKGKVREQEVYRDSPIIVKKINGPYKSPFEVRVLSQKFVSIDDKQYPVSEIIDTPYGHFQIVVKPEKPIYSAVQINLLSTEDAVQSYAGSLKVRQPLLSSSVLNLIVESSVPDKGVAYLDRLIYFYELASLEDKNKVAANTLKFIDDRLKIIARDLTRVEQTIQNFKTVSGIIDLSTESEFFLTKAKETDTQLNQVNIQLGALRELEKYVQSKQRQGSLVPATVGIEDPTMLNLIRQANELELQREKISKTLPETSTAVEVLDNQIQATKINIADNIQSLRKIFSSTQEKLVASNRKLESAIRSVPAKERALLDISRQQSIKGNLYTYLLQKREETALSYASAVSNLRVIDPPIADLTPIKPVRRTAQLFGFFIGLLLPTIIFWLLDFFNNKVSRKSQIEETTRMPIIGEVIQAVIKSPLEISPRSRSVLSEQIRALRTNIQFFSTEETTCQTILVTSSISGEGKSFISLNLGASLAITDRQVVLLELDMRRPKLHKYLSIKSTKGLSTYLVGNATLDEIIKPIEGYPNYFFIPCGPLPPNPSELFASERMKKLLSDLQESFDFIIADTPPIGLVSDAQVLARYATLTIYIVRHLFTPKAYLKNISSLYQDKRFINLALLINGIVASKEYEYNYGYGSEYGYGYAYSSRNEYHEESELPIRKKKPWLVRIRSFVGL</sequence>
<name>A0ABP8KFG4_9BACT</name>
<protein>
    <submittedName>
        <fullName evidence="11">Polysaccharide biosynthesis tyrosine autokinase</fullName>
    </submittedName>
</protein>
<evidence type="ECO:0000256" key="1">
    <source>
        <dbReference type="ARBA" id="ARBA00004651"/>
    </source>
</evidence>
<dbReference type="Proteomes" id="UP001500936">
    <property type="component" value="Unassembled WGS sequence"/>
</dbReference>
<proteinExistence type="predicted"/>
<evidence type="ECO:0000256" key="8">
    <source>
        <dbReference type="SAM" id="Phobius"/>
    </source>
</evidence>
<evidence type="ECO:0000313" key="12">
    <source>
        <dbReference type="Proteomes" id="UP001500936"/>
    </source>
</evidence>
<dbReference type="InterPro" id="IPR027417">
    <property type="entry name" value="P-loop_NTPase"/>
</dbReference>
<reference evidence="12" key="1">
    <citation type="journal article" date="2019" name="Int. J. Syst. Evol. Microbiol.">
        <title>The Global Catalogue of Microorganisms (GCM) 10K type strain sequencing project: providing services to taxonomists for standard genome sequencing and annotation.</title>
        <authorList>
            <consortium name="The Broad Institute Genomics Platform"/>
            <consortium name="The Broad Institute Genome Sequencing Center for Infectious Disease"/>
            <person name="Wu L."/>
            <person name="Ma J."/>
        </authorList>
    </citation>
    <scope>NUCLEOTIDE SEQUENCE [LARGE SCALE GENOMIC DNA]</scope>
    <source>
        <strain evidence="12">JCM 17925</strain>
    </source>
</reference>
<keyword evidence="6 8" id="KW-1133">Transmembrane helix</keyword>
<evidence type="ECO:0000256" key="2">
    <source>
        <dbReference type="ARBA" id="ARBA00022475"/>
    </source>
</evidence>
<comment type="caution">
    <text evidence="11">The sequence shown here is derived from an EMBL/GenBank/DDBJ whole genome shotgun (WGS) entry which is preliminary data.</text>
</comment>
<keyword evidence="4" id="KW-0547">Nucleotide-binding</keyword>
<feature type="transmembrane region" description="Helical" evidence="8">
    <location>
        <begin position="29"/>
        <end position="47"/>
    </location>
</feature>
<dbReference type="InterPro" id="IPR050445">
    <property type="entry name" value="Bact_polysacc_biosynth/exp"/>
</dbReference>
<evidence type="ECO:0000313" key="11">
    <source>
        <dbReference type="EMBL" id="GAA4406008.1"/>
    </source>
</evidence>
<dbReference type="CDD" id="cd05387">
    <property type="entry name" value="BY-kinase"/>
    <property type="match status" value="1"/>
</dbReference>
<feature type="domain" description="Tyrosine-protein kinase G-rich" evidence="10">
    <location>
        <begin position="423"/>
        <end position="495"/>
    </location>
</feature>
<dbReference type="PANTHER" id="PTHR32309">
    <property type="entry name" value="TYROSINE-PROTEIN KINASE"/>
    <property type="match status" value="1"/>
</dbReference>
<keyword evidence="5" id="KW-0067">ATP-binding</keyword>
<dbReference type="RefSeq" id="WP_345267545.1">
    <property type="nucleotide sequence ID" value="NZ_BAABHB010000004.1"/>
</dbReference>
<keyword evidence="7 8" id="KW-0472">Membrane</keyword>
<organism evidence="11 12">
    <name type="scientific">Nibrella viscosa</name>
    <dbReference type="NCBI Taxonomy" id="1084524"/>
    <lineage>
        <taxon>Bacteria</taxon>
        <taxon>Pseudomonadati</taxon>
        <taxon>Bacteroidota</taxon>
        <taxon>Cytophagia</taxon>
        <taxon>Cytophagales</taxon>
        <taxon>Spirosomataceae</taxon>
        <taxon>Nibrella</taxon>
    </lineage>
</organism>
<dbReference type="NCBIfam" id="TIGR01007">
    <property type="entry name" value="eps_fam"/>
    <property type="match status" value="1"/>
</dbReference>
<comment type="subcellular location">
    <subcellularLocation>
        <location evidence="1">Cell membrane</location>
        <topology evidence="1">Multi-pass membrane protein</topology>
    </subcellularLocation>
</comment>
<dbReference type="Pfam" id="PF02706">
    <property type="entry name" value="Wzz"/>
    <property type="match status" value="1"/>
</dbReference>
<feature type="transmembrane region" description="Helical" evidence="8">
    <location>
        <begin position="483"/>
        <end position="500"/>
    </location>
</feature>
<keyword evidence="12" id="KW-1185">Reference proteome</keyword>
<evidence type="ECO:0000259" key="10">
    <source>
        <dbReference type="Pfam" id="PF13807"/>
    </source>
</evidence>
<evidence type="ECO:0000256" key="3">
    <source>
        <dbReference type="ARBA" id="ARBA00022692"/>
    </source>
</evidence>
<evidence type="ECO:0000259" key="9">
    <source>
        <dbReference type="Pfam" id="PF02706"/>
    </source>
</evidence>
<evidence type="ECO:0000256" key="5">
    <source>
        <dbReference type="ARBA" id="ARBA00022840"/>
    </source>
</evidence>
<evidence type="ECO:0000256" key="7">
    <source>
        <dbReference type="ARBA" id="ARBA00023136"/>
    </source>
</evidence>
<dbReference type="InterPro" id="IPR003856">
    <property type="entry name" value="LPS_length_determ_N"/>
</dbReference>
<evidence type="ECO:0000256" key="6">
    <source>
        <dbReference type="ARBA" id="ARBA00022989"/>
    </source>
</evidence>
<feature type="domain" description="Polysaccharide chain length determinant N-terminal" evidence="9">
    <location>
        <begin position="25"/>
        <end position="107"/>
    </location>
</feature>
<dbReference type="SUPFAM" id="SSF52540">
    <property type="entry name" value="P-loop containing nucleoside triphosphate hydrolases"/>
    <property type="match status" value="1"/>
</dbReference>
<evidence type="ECO:0000256" key="4">
    <source>
        <dbReference type="ARBA" id="ARBA00022741"/>
    </source>
</evidence>
<dbReference type="Pfam" id="PF13807">
    <property type="entry name" value="GNVR"/>
    <property type="match status" value="1"/>
</dbReference>
<dbReference type="Gene3D" id="3.40.50.300">
    <property type="entry name" value="P-loop containing nucleotide triphosphate hydrolases"/>
    <property type="match status" value="1"/>
</dbReference>